<dbReference type="EMBL" id="CP042425">
    <property type="protein sequence ID" value="QEL17251.1"/>
    <property type="molecule type" value="Genomic_DNA"/>
</dbReference>
<evidence type="ECO:0000313" key="3">
    <source>
        <dbReference type="Proteomes" id="UP000324974"/>
    </source>
</evidence>
<dbReference type="KEGG" id="lrs:PX52LOC_04234"/>
<dbReference type="InterPro" id="IPR010780">
    <property type="entry name" value="DUF1375"/>
</dbReference>
<keyword evidence="2" id="KW-0449">Lipoprotein</keyword>
<sequence length="138" mass="14708">MSPRLLVLVTAAVAILSSGCGTTLNTCMIPQNGGQRVYGGVRLDATCVASAVTDEPTVFNPLGTSKPKTVYQRAWEMLLFGIDLPLSAIGDTVTLPYFLLSDVNNSINNYYFPPKKSAVEVPDALPSETAPMKLAVTK</sequence>
<dbReference type="PROSITE" id="PS51257">
    <property type="entry name" value="PROKAR_LIPOPROTEIN"/>
    <property type="match status" value="1"/>
</dbReference>
<keyword evidence="1" id="KW-0732">Signal</keyword>
<feature type="chain" id="PRO_5022886198" evidence="1">
    <location>
        <begin position="21"/>
        <end position="138"/>
    </location>
</feature>
<keyword evidence="3" id="KW-1185">Reference proteome</keyword>
<name>A0A5C1AD72_9BACT</name>
<dbReference type="OrthoDB" id="8547342at2"/>
<evidence type="ECO:0000256" key="1">
    <source>
        <dbReference type="SAM" id="SignalP"/>
    </source>
</evidence>
<dbReference type="Proteomes" id="UP000324974">
    <property type="component" value="Chromosome"/>
</dbReference>
<evidence type="ECO:0000313" key="2">
    <source>
        <dbReference type="EMBL" id="QEL17251.1"/>
    </source>
</evidence>
<feature type="signal peptide" evidence="1">
    <location>
        <begin position="1"/>
        <end position="20"/>
    </location>
</feature>
<protein>
    <submittedName>
        <fullName evidence="2">YceK/YidQ family lipoprotein</fullName>
    </submittedName>
</protein>
<gene>
    <name evidence="2" type="ORF">PX52LOC_04234</name>
</gene>
<accession>A0A5C1AD72</accession>
<proteinExistence type="predicted"/>
<organism evidence="2 3">
    <name type="scientific">Limnoglobus roseus</name>
    <dbReference type="NCBI Taxonomy" id="2598579"/>
    <lineage>
        <taxon>Bacteria</taxon>
        <taxon>Pseudomonadati</taxon>
        <taxon>Planctomycetota</taxon>
        <taxon>Planctomycetia</taxon>
        <taxon>Gemmatales</taxon>
        <taxon>Gemmataceae</taxon>
        <taxon>Limnoglobus</taxon>
    </lineage>
</organism>
<dbReference type="Pfam" id="PF07119">
    <property type="entry name" value="DUF1375"/>
    <property type="match status" value="1"/>
</dbReference>
<dbReference type="AlphaFoldDB" id="A0A5C1AD72"/>
<dbReference type="RefSeq" id="WP_149111887.1">
    <property type="nucleotide sequence ID" value="NZ_CP042425.1"/>
</dbReference>
<reference evidence="3" key="1">
    <citation type="submission" date="2019-08" db="EMBL/GenBank/DDBJ databases">
        <title>Limnoglobus roseus gen. nov., sp. nov., a novel freshwater planctomycete with a giant genome from the family Gemmataceae.</title>
        <authorList>
            <person name="Kulichevskaya I.S."/>
            <person name="Naumoff D.G."/>
            <person name="Miroshnikov K."/>
            <person name="Ivanova A."/>
            <person name="Philippov D.A."/>
            <person name="Hakobyan A."/>
            <person name="Rijpstra I.C."/>
            <person name="Sinninghe Damste J.S."/>
            <person name="Liesack W."/>
            <person name="Dedysh S.N."/>
        </authorList>
    </citation>
    <scope>NUCLEOTIDE SEQUENCE [LARGE SCALE GENOMIC DNA]</scope>
    <source>
        <strain evidence="3">PX52</strain>
    </source>
</reference>